<comment type="caution">
    <text evidence="1">The sequence shown here is derived from an EMBL/GenBank/DDBJ whole genome shotgun (WGS) entry which is preliminary data.</text>
</comment>
<name>A0A2W2DXK2_9ACTN</name>
<evidence type="ECO:0000313" key="1">
    <source>
        <dbReference type="EMBL" id="PZG14861.1"/>
    </source>
</evidence>
<dbReference type="AlphaFoldDB" id="A0A2W2DXK2"/>
<keyword evidence="2" id="KW-1185">Reference proteome</keyword>
<protein>
    <submittedName>
        <fullName evidence="1">Uncharacterized protein</fullName>
    </submittedName>
</protein>
<sequence>MKAMVALVEAFEELFQVSPLDRDNALKSVLRLGPTITSPLRDGEIARVLYPPEDDHRRRTGGRHHELSQQIASVTEIVMALQAATRLTLIGVDFAAAHRFGLLTPDIDDYINGRRQYRAPENYAPTPEDVAWCCQFMVTASLRLSAAEAQLQDPYQGTQIWKTIATRPSPGAELVWNQE</sequence>
<dbReference type="EMBL" id="POUD01000118">
    <property type="protein sequence ID" value="PZG14861.1"/>
    <property type="molecule type" value="Genomic_DNA"/>
</dbReference>
<organism evidence="1 2">
    <name type="scientific">Nonomuraea aridisoli</name>
    <dbReference type="NCBI Taxonomy" id="2070368"/>
    <lineage>
        <taxon>Bacteria</taxon>
        <taxon>Bacillati</taxon>
        <taxon>Actinomycetota</taxon>
        <taxon>Actinomycetes</taxon>
        <taxon>Streptosporangiales</taxon>
        <taxon>Streptosporangiaceae</taxon>
        <taxon>Nonomuraea</taxon>
    </lineage>
</organism>
<gene>
    <name evidence="1" type="ORF">C1J01_25785</name>
</gene>
<proteinExistence type="predicted"/>
<accession>A0A2W2DXK2</accession>
<evidence type="ECO:0000313" key="2">
    <source>
        <dbReference type="Proteomes" id="UP000249304"/>
    </source>
</evidence>
<dbReference type="Proteomes" id="UP000249304">
    <property type="component" value="Unassembled WGS sequence"/>
</dbReference>
<reference evidence="1 2" key="1">
    <citation type="submission" date="2018-01" db="EMBL/GenBank/DDBJ databases">
        <title>Draft genome sequence of Nonomuraea sp. KC333.</title>
        <authorList>
            <person name="Sahin N."/>
            <person name="Saygin H."/>
            <person name="Ay H."/>
        </authorList>
    </citation>
    <scope>NUCLEOTIDE SEQUENCE [LARGE SCALE GENOMIC DNA]</scope>
    <source>
        <strain evidence="1 2">KC333</strain>
    </source>
</reference>